<evidence type="ECO:0000256" key="2">
    <source>
        <dbReference type="SAM" id="Phobius"/>
    </source>
</evidence>
<dbReference type="Proteomes" id="UP001283361">
    <property type="component" value="Unassembled WGS sequence"/>
</dbReference>
<keyword evidence="2" id="KW-1133">Transmembrane helix</keyword>
<protein>
    <submittedName>
        <fullName evidence="3">Uncharacterized protein</fullName>
    </submittedName>
</protein>
<feature type="region of interest" description="Disordered" evidence="1">
    <location>
        <begin position="86"/>
        <end position="218"/>
    </location>
</feature>
<evidence type="ECO:0000313" key="4">
    <source>
        <dbReference type="Proteomes" id="UP001283361"/>
    </source>
</evidence>
<feature type="compositionally biased region" description="Low complexity" evidence="1">
    <location>
        <begin position="173"/>
        <end position="188"/>
    </location>
</feature>
<dbReference type="AlphaFoldDB" id="A0AAE1D923"/>
<dbReference type="EMBL" id="JAWDGP010004776">
    <property type="protein sequence ID" value="KAK3762014.1"/>
    <property type="molecule type" value="Genomic_DNA"/>
</dbReference>
<evidence type="ECO:0000256" key="1">
    <source>
        <dbReference type="SAM" id="MobiDB-lite"/>
    </source>
</evidence>
<evidence type="ECO:0000313" key="3">
    <source>
        <dbReference type="EMBL" id="KAK3762014.1"/>
    </source>
</evidence>
<feature type="compositionally biased region" description="Polar residues" evidence="1">
    <location>
        <begin position="196"/>
        <end position="218"/>
    </location>
</feature>
<reference evidence="3" key="1">
    <citation type="journal article" date="2023" name="G3 (Bethesda)">
        <title>A reference genome for the long-term kleptoplast-retaining sea slug Elysia crispata morphotype clarki.</title>
        <authorList>
            <person name="Eastman K.E."/>
            <person name="Pendleton A.L."/>
            <person name="Shaikh M.A."/>
            <person name="Suttiyut T."/>
            <person name="Ogas R."/>
            <person name="Tomko P."/>
            <person name="Gavelis G."/>
            <person name="Widhalm J.R."/>
            <person name="Wisecaver J.H."/>
        </authorList>
    </citation>
    <scope>NUCLEOTIDE SEQUENCE</scope>
    <source>
        <strain evidence="3">ECLA1</strain>
    </source>
</reference>
<name>A0AAE1D923_9GAST</name>
<organism evidence="3 4">
    <name type="scientific">Elysia crispata</name>
    <name type="common">lettuce slug</name>
    <dbReference type="NCBI Taxonomy" id="231223"/>
    <lineage>
        <taxon>Eukaryota</taxon>
        <taxon>Metazoa</taxon>
        <taxon>Spiralia</taxon>
        <taxon>Lophotrochozoa</taxon>
        <taxon>Mollusca</taxon>
        <taxon>Gastropoda</taxon>
        <taxon>Heterobranchia</taxon>
        <taxon>Euthyneura</taxon>
        <taxon>Panpulmonata</taxon>
        <taxon>Sacoglossa</taxon>
        <taxon>Placobranchoidea</taxon>
        <taxon>Plakobranchidae</taxon>
        <taxon>Elysia</taxon>
    </lineage>
</organism>
<keyword evidence="4" id="KW-1185">Reference proteome</keyword>
<feature type="compositionally biased region" description="Polar residues" evidence="1">
    <location>
        <begin position="89"/>
        <end position="101"/>
    </location>
</feature>
<keyword evidence="2" id="KW-0812">Transmembrane</keyword>
<proteinExistence type="predicted"/>
<keyword evidence="2" id="KW-0472">Membrane</keyword>
<feature type="compositionally biased region" description="Polar residues" evidence="1">
    <location>
        <begin position="128"/>
        <end position="172"/>
    </location>
</feature>
<comment type="caution">
    <text evidence="3">The sequence shown here is derived from an EMBL/GenBank/DDBJ whole genome shotgun (WGS) entry which is preliminary data.</text>
</comment>
<accession>A0AAE1D923</accession>
<sequence>MERKRPDEHRSYSGLPVRRGHNQYRDLVIHSSCKCLCWTTCYYEFLDRRETHIYWFIESGAMSYKSFQLLVCVFLLSALVCGDTGGGATSESNGPTVSSESPVRDLTTDTDSGGFANDIQASPDEQWKGSNSVKDNTTIVGTTLDPSGVSDNLNHTEPTSELPATTTTLPSQSSDNTTTIDGSITTDTESTDEKPNSTLPGSTEASVTANSSSGAESVVDSTTTVIFNDTMTTQTSESVATSIKAREFSTTQSSAVPQKHSVRISETNLLLVGDSEVDSLFIELTGSPGEDMTGLWLVVHDAEPNGDTHLHVKLESFMDNTGLFVLANSSGLPLQQLAKSAAVFVGLYSEEPKEGLTTTDVLDMLLYSTQGATDKSLEEKFNQFTRFPLIIDYSQLSGLGNQQVSLSRCPKDREDKSNAAFLLTQATRDEENNCAMPKSHREEMWLSLKKQPCPNKLPKSFKDELIGKIISSVNSKGWCGLSRPMVDDMHVSKTCVSSQETRVDVHFIVKSDLHPHLELVKQTYQIFVSASSNKVLELTDGDYFLHNCTQLCQPPLVNPVNHDDSDHKTQVTIGVVLTCVGVFIVVLLVVVLYMRRKRRGILQFRMTRLDEEDDDMIGDMDDFVGNQGPTFRNFR</sequence>
<gene>
    <name evidence="3" type="ORF">RRG08_019424</name>
</gene>
<feature type="transmembrane region" description="Helical" evidence="2">
    <location>
        <begin position="571"/>
        <end position="594"/>
    </location>
</feature>